<dbReference type="EMBL" id="JACEIK010000236">
    <property type="protein sequence ID" value="MCD7453037.1"/>
    <property type="molecule type" value="Genomic_DNA"/>
</dbReference>
<comment type="caution">
    <text evidence="2">The sequence shown here is derived from an EMBL/GenBank/DDBJ whole genome shotgun (WGS) entry which is preliminary data.</text>
</comment>
<evidence type="ECO:0000256" key="1">
    <source>
        <dbReference type="SAM" id="MobiDB-lite"/>
    </source>
</evidence>
<evidence type="ECO:0000313" key="3">
    <source>
        <dbReference type="Proteomes" id="UP000823775"/>
    </source>
</evidence>
<protein>
    <submittedName>
        <fullName evidence="2">Uncharacterized protein</fullName>
    </submittedName>
</protein>
<dbReference type="Proteomes" id="UP000823775">
    <property type="component" value="Unassembled WGS sequence"/>
</dbReference>
<keyword evidence="3" id="KW-1185">Reference proteome</keyword>
<sequence length="114" mass="12727">MLALSLGIRRGRNQYAMEQGDKKVLSKSRQVMDPKTGMTKATRNGALMPGQGSAPTVLTVRLGQADARGRHAMARRESLVHRFGTKNERLVPKMGDWSQRQCWRVCMPGTWADS</sequence>
<name>A0ABS8S2I9_DATST</name>
<feature type="region of interest" description="Disordered" evidence="1">
    <location>
        <begin position="19"/>
        <end position="54"/>
    </location>
</feature>
<accession>A0ABS8S2I9</accession>
<proteinExistence type="predicted"/>
<gene>
    <name evidence="2" type="ORF">HAX54_019400</name>
</gene>
<evidence type="ECO:0000313" key="2">
    <source>
        <dbReference type="EMBL" id="MCD7453037.1"/>
    </source>
</evidence>
<reference evidence="2 3" key="1">
    <citation type="journal article" date="2021" name="BMC Genomics">
        <title>Datura genome reveals duplications of psychoactive alkaloid biosynthetic genes and high mutation rate following tissue culture.</title>
        <authorList>
            <person name="Rajewski A."/>
            <person name="Carter-House D."/>
            <person name="Stajich J."/>
            <person name="Litt A."/>
        </authorList>
    </citation>
    <scope>NUCLEOTIDE SEQUENCE [LARGE SCALE GENOMIC DNA]</scope>
    <source>
        <strain evidence="2">AR-01</strain>
    </source>
</reference>
<organism evidence="2 3">
    <name type="scientific">Datura stramonium</name>
    <name type="common">Jimsonweed</name>
    <name type="synonym">Common thornapple</name>
    <dbReference type="NCBI Taxonomy" id="4076"/>
    <lineage>
        <taxon>Eukaryota</taxon>
        <taxon>Viridiplantae</taxon>
        <taxon>Streptophyta</taxon>
        <taxon>Embryophyta</taxon>
        <taxon>Tracheophyta</taxon>
        <taxon>Spermatophyta</taxon>
        <taxon>Magnoliopsida</taxon>
        <taxon>eudicotyledons</taxon>
        <taxon>Gunneridae</taxon>
        <taxon>Pentapetalae</taxon>
        <taxon>asterids</taxon>
        <taxon>lamiids</taxon>
        <taxon>Solanales</taxon>
        <taxon>Solanaceae</taxon>
        <taxon>Solanoideae</taxon>
        <taxon>Datureae</taxon>
        <taxon>Datura</taxon>
    </lineage>
</organism>